<name>X1SPX5_9ZZZZ</name>
<organism evidence="1">
    <name type="scientific">marine sediment metagenome</name>
    <dbReference type="NCBI Taxonomy" id="412755"/>
    <lineage>
        <taxon>unclassified sequences</taxon>
        <taxon>metagenomes</taxon>
        <taxon>ecological metagenomes</taxon>
    </lineage>
</organism>
<accession>X1SPX5</accession>
<gene>
    <name evidence="1" type="ORF">S12H4_00661</name>
</gene>
<dbReference type="EMBL" id="BARW01000091">
    <property type="protein sequence ID" value="GAI69879.1"/>
    <property type="molecule type" value="Genomic_DNA"/>
</dbReference>
<proteinExistence type="predicted"/>
<dbReference type="AlphaFoldDB" id="X1SPX5"/>
<comment type="caution">
    <text evidence="1">The sequence shown here is derived from an EMBL/GenBank/DDBJ whole genome shotgun (WGS) entry which is preliminary data.</text>
</comment>
<sequence length="116" mass="12939">MSPTVTQSLYVEGVQVGAAWQFTGRCFVEDPPASGNWRKATAGEVEVILDFLGEWWQVTKELERKNTDASGNVSFAGSWVSGSYTMEAKHIQSGDRYKVRIECHDDGTYDVTVEIE</sequence>
<reference evidence="1" key="1">
    <citation type="journal article" date="2014" name="Front. Microbiol.">
        <title>High frequency of phylogenetically diverse reductive dehalogenase-homologous genes in deep subseafloor sedimentary metagenomes.</title>
        <authorList>
            <person name="Kawai M."/>
            <person name="Futagami T."/>
            <person name="Toyoda A."/>
            <person name="Takaki Y."/>
            <person name="Nishi S."/>
            <person name="Hori S."/>
            <person name="Arai W."/>
            <person name="Tsubouchi T."/>
            <person name="Morono Y."/>
            <person name="Uchiyama I."/>
            <person name="Ito T."/>
            <person name="Fujiyama A."/>
            <person name="Inagaki F."/>
            <person name="Takami H."/>
        </authorList>
    </citation>
    <scope>NUCLEOTIDE SEQUENCE</scope>
    <source>
        <strain evidence="1">Expedition CK06-06</strain>
    </source>
</reference>
<evidence type="ECO:0000313" key="1">
    <source>
        <dbReference type="EMBL" id="GAI69879.1"/>
    </source>
</evidence>
<protein>
    <submittedName>
        <fullName evidence="1">Uncharacterized protein</fullName>
    </submittedName>
</protein>